<evidence type="ECO:0000256" key="9">
    <source>
        <dbReference type="ARBA" id="ARBA00022837"/>
    </source>
</evidence>
<comment type="catalytic activity">
    <reaction evidence="12">
        <text>L-threonyl-[protein] + ATP = O-phospho-L-threonyl-[protein] + ADP + H(+)</text>
        <dbReference type="Rhea" id="RHEA:46608"/>
        <dbReference type="Rhea" id="RHEA-COMP:11060"/>
        <dbReference type="Rhea" id="RHEA-COMP:11605"/>
        <dbReference type="ChEBI" id="CHEBI:15378"/>
        <dbReference type="ChEBI" id="CHEBI:30013"/>
        <dbReference type="ChEBI" id="CHEBI:30616"/>
        <dbReference type="ChEBI" id="CHEBI:61977"/>
        <dbReference type="ChEBI" id="CHEBI:456216"/>
        <dbReference type="EC" id="2.7.11.1"/>
    </reaction>
</comment>
<dbReference type="PANTHER" id="PTHR24349">
    <property type="entry name" value="SERINE/THREONINE-PROTEIN KINASE"/>
    <property type="match status" value="1"/>
</dbReference>
<evidence type="ECO:0000256" key="7">
    <source>
        <dbReference type="ARBA" id="ARBA00022741"/>
    </source>
</evidence>
<dbReference type="Gene3D" id="1.10.510.10">
    <property type="entry name" value="Transferase(Phosphotransferase) domain 1"/>
    <property type="match status" value="1"/>
</dbReference>
<feature type="domain" description="Protein kinase" evidence="16">
    <location>
        <begin position="35"/>
        <end position="305"/>
    </location>
</feature>
<dbReference type="SUPFAM" id="SSF56112">
    <property type="entry name" value="Protein kinase-like (PK-like)"/>
    <property type="match status" value="1"/>
</dbReference>
<dbReference type="InterPro" id="IPR050205">
    <property type="entry name" value="CDPK_Ser/Thr_kinases"/>
</dbReference>
<evidence type="ECO:0000256" key="5">
    <source>
        <dbReference type="ARBA" id="ARBA00022723"/>
    </source>
</evidence>
<dbReference type="PROSITE" id="PS50222">
    <property type="entry name" value="EF_HAND_2"/>
    <property type="match status" value="2"/>
</dbReference>
<feature type="region of interest" description="Disordered" evidence="15">
    <location>
        <begin position="506"/>
        <end position="529"/>
    </location>
</feature>
<evidence type="ECO:0000256" key="14">
    <source>
        <dbReference type="PROSITE-ProRule" id="PRU10141"/>
    </source>
</evidence>
<evidence type="ECO:0000313" key="19">
    <source>
        <dbReference type="EMBL" id="VFT95870.1"/>
    </source>
</evidence>
<protein>
    <recommendedName>
        <fullName evidence="2">non-specific serine/threonine protein kinase</fullName>
        <ecNumber evidence="2">2.7.11.1</ecNumber>
    </recommendedName>
</protein>
<evidence type="ECO:0000256" key="13">
    <source>
        <dbReference type="ARBA" id="ARBA00048679"/>
    </source>
</evidence>
<evidence type="ECO:0000256" key="11">
    <source>
        <dbReference type="ARBA" id="ARBA00024334"/>
    </source>
</evidence>
<keyword evidence="9" id="KW-0106">Calcium</keyword>
<feature type="domain" description="EF-hand" evidence="17">
    <location>
        <begin position="383"/>
        <end position="418"/>
    </location>
</feature>
<evidence type="ECO:0000256" key="6">
    <source>
        <dbReference type="ARBA" id="ARBA00022737"/>
    </source>
</evidence>
<comment type="catalytic activity">
    <reaction evidence="13">
        <text>L-seryl-[protein] + ATP = O-phospho-L-seryl-[protein] + ADP + H(+)</text>
        <dbReference type="Rhea" id="RHEA:17989"/>
        <dbReference type="Rhea" id="RHEA-COMP:9863"/>
        <dbReference type="Rhea" id="RHEA-COMP:11604"/>
        <dbReference type="ChEBI" id="CHEBI:15378"/>
        <dbReference type="ChEBI" id="CHEBI:29999"/>
        <dbReference type="ChEBI" id="CHEBI:30616"/>
        <dbReference type="ChEBI" id="CHEBI:83421"/>
        <dbReference type="ChEBI" id="CHEBI:456216"/>
        <dbReference type="EC" id="2.7.11.1"/>
    </reaction>
</comment>
<dbReference type="Pfam" id="PF00069">
    <property type="entry name" value="Pkinase"/>
    <property type="match status" value="1"/>
</dbReference>
<evidence type="ECO:0000313" key="18">
    <source>
        <dbReference type="EMBL" id="KAF0689386.1"/>
    </source>
</evidence>
<dbReference type="PROSITE" id="PS00108">
    <property type="entry name" value="PROTEIN_KINASE_ST"/>
    <property type="match status" value="1"/>
</dbReference>
<gene>
    <name evidence="19" type="primary">Aste57867_19148</name>
    <name evidence="18" type="ORF">As57867_019084</name>
    <name evidence="19" type="ORF">ASTE57867_19148</name>
</gene>
<dbReference type="InterPro" id="IPR002048">
    <property type="entry name" value="EF_hand_dom"/>
</dbReference>
<keyword evidence="8" id="KW-0418">Kinase</keyword>
<dbReference type="InterPro" id="IPR000719">
    <property type="entry name" value="Prot_kinase_dom"/>
</dbReference>
<dbReference type="Gene3D" id="3.30.200.20">
    <property type="entry name" value="Phosphorylase Kinase, domain 1"/>
    <property type="match status" value="1"/>
</dbReference>
<evidence type="ECO:0000259" key="17">
    <source>
        <dbReference type="PROSITE" id="PS50222"/>
    </source>
</evidence>
<accession>A0A485LC33</accession>
<dbReference type="GO" id="GO:0004674">
    <property type="term" value="F:protein serine/threonine kinase activity"/>
    <property type="evidence" value="ECO:0007669"/>
    <property type="project" value="UniProtKB-KW"/>
</dbReference>
<evidence type="ECO:0000256" key="3">
    <source>
        <dbReference type="ARBA" id="ARBA00022527"/>
    </source>
</evidence>
<dbReference type="InterPro" id="IPR011009">
    <property type="entry name" value="Kinase-like_dom_sf"/>
</dbReference>
<dbReference type="CDD" id="cd00051">
    <property type="entry name" value="EFh"/>
    <property type="match status" value="1"/>
</dbReference>
<evidence type="ECO:0000256" key="10">
    <source>
        <dbReference type="ARBA" id="ARBA00022840"/>
    </source>
</evidence>
<keyword evidence="5" id="KW-0479">Metal-binding</keyword>
<proteinExistence type="inferred from homology"/>
<dbReference type="PROSITE" id="PS00018">
    <property type="entry name" value="EF_HAND_1"/>
    <property type="match status" value="1"/>
</dbReference>
<comment type="similarity">
    <text evidence="11">Belongs to the protein kinase superfamily. Ser/Thr protein kinase family. CDPK subfamily.</text>
</comment>
<dbReference type="FunFam" id="1.10.510.10:FF:000571">
    <property type="entry name" value="Maternal embryonic leucine zipper kinase"/>
    <property type="match status" value="1"/>
</dbReference>
<dbReference type="GO" id="GO:0005509">
    <property type="term" value="F:calcium ion binding"/>
    <property type="evidence" value="ECO:0007669"/>
    <property type="project" value="InterPro"/>
</dbReference>
<dbReference type="Proteomes" id="UP000332933">
    <property type="component" value="Unassembled WGS sequence"/>
</dbReference>
<keyword evidence="7 14" id="KW-0547">Nucleotide-binding</keyword>
<feature type="compositionally biased region" description="Basic and acidic residues" evidence="15">
    <location>
        <begin position="508"/>
        <end position="517"/>
    </location>
</feature>
<dbReference type="SMART" id="SM00054">
    <property type="entry name" value="EFh"/>
    <property type="match status" value="2"/>
</dbReference>
<dbReference type="OrthoDB" id="40902at2759"/>
<dbReference type="InterPro" id="IPR011992">
    <property type="entry name" value="EF-hand-dom_pair"/>
</dbReference>
<evidence type="ECO:0000256" key="2">
    <source>
        <dbReference type="ARBA" id="ARBA00012513"/>
    </source>
</evidence>
<dbReference type="AlphaFoldDB" id="A0A485LC33"/>
<dbReference type="EMBL" id="CAADRA010006477">
    <property type="protein sequence ID" value="VFT95870.1"/>
    <property type="molecule type" value="Genomic_DNA"/>
</dbReference>
<feature type="compositionally biased region" description="Polar residues" evidence="15">
    <location>
        <begin position="518"/>
        <end position="529"/>
    </location>
</feature>
<evidence type="ECO:0000313" key="20">
    <source>
        <dbReference type="Proteomes" id="UP000332933"/>
    </source>
</evidence>
<dbReference type="InterPro" id="IPR008271">
    <property type="entry name" value="Ser/Thr_kinase_AS"/>
</dbReference>
<evidence type="ECO:0000256" key="8">
    <source>
        <dbReference type="ARBA" id="ARBA00022777"/>
    </source>
</evidence>
<evidence type="ECO:0000256" key="12">
    <source>
        <dbReference type="ARBA" id="ARBA00047899"/>
    </source>
</evidence>
<comment type="cofactor">
    <cofactor evidence="1">
        <name>Mg(2+)</name>
        <dbReference type="ChEBI" id="CHEBI:18420"/>
    </cofactor>
</comment>
<dbReference type="GO" id="GO:0005524">
    <property type="term" value="F:ATP binding"/>
    <property type="evidence" value="ECO:0007669"/>
    <property type="project" value="UniProtKB-UniRule"/>
</dbReference>
<keyword evidence="6" id="KW-0677">Repeat</keyword>
<keyword evidence="3" id="KW-0723">Serine/threonine-protein kinase</keyword>
<dbReference type="SMART" id="SM00220">
    <property type="entry name" value="S_TKc"/>
    <property type="match status" value="1"/>
</dbReference>
<dbReference type="SUPFAM" id="SSF47473">
    <property type="entry name" value="EF-hand"/>
    <property type="match status" value="1"/>
</dbReference>
<name>A0A485LC33_9STRA</name>
<sequence>MGCIQSNEAAAARLPDTFLRNLSQHHEGIDVFKFYKVIRELGTGAFGVVNLVENLSTGDQYAMKVITIGPNAKLPVLRNEINLWRGLQHPNVVRLIETYETSSHIYMIMELCTGGHMLTAVKARKQAYPEDTVKDYIRKLTASIYYLHLKNICHRDIKLENILYETDQEGSDIKLCECVVFLCDPEEVCLCSFGASTLFREGVQMQTVLGSVVYMAPEFLEGHYTQACDMWSLGVVMFMLLSNSMPFFGSTEEDLIECIFESKVSFDDDVWSTVSPDAKSLIRKLLQPNVNERYTALQVLMHPWVKSAPMPTLPSQEIDRIITQLSDFASFSRMKRAALLAVAFCSSSIDTTNLRKAFDLLNVLHNGVLTLKDLEQASLIEQYPLVDFHKIFASLDIEKSNQVTFLEFVSATMELNLQNDKVLRKAYNLFSPNDAKGGINEECLGRMLGGDFDAEAVRDMIKAADVDKDGTISYNEFVHILNTKPVRDMSGRRSFFRNTSNSFRSLSMRKERSKSDSGIDTASTPSSRV</sequence>
<dbReference type="PROSITE" id="PS50011">
    <property type="entry name" value="PROTEIN_KINASE_DOM"/>
    <property type="match status" value="1"/>
</dbReference>
<dbReference type="PROSITE" id="PS00107">
    <property type="entry name" value="PROTEIN_KINASE_ATP"/>
    <property type="match status" value="1"/>
</dbReference>
<dbReference type="Gene3D" id="1.10.238.10">
    <property type="entry name" value="EF-hand"/>
    <property type="match status" value="2"/>
</dbReference>
<reference evidence="18" key="2">
    <citation type="submission" date="2019-06" db="EMBL/GenBank/DDBJ databases">
        <title>Genomics analysis of Aphanomyces spp. identifies a new class of oomycete effector associated with host adaptation.</title>
        <authorList>
            <person name="Gaulin E."/>
        </authorList>
    </citation>
    <scope>NUCLEOTIDE SEQUENCE</scope>
    <source>
        <strain evidence="18">CBS 578.67</strain>
    </source>
</reference>
<dbReference type="FunFam" id="3.30.200.20:FF:000315">
    <property type="entry name" value="Calcium-dependent protein kinase 3"/>
    <property type="match status" value="1"/>
</dbReference>
<keyword evidence="20" id="KW-1185">Reference proteome</keyword>
<evidence type="ECO:0000256" key="1">
    <source>
        <dbReference type="ARBA" id="ARBA00001946"/>
    </source>
</evidence>
<feature type="domain" description="EF-hand" evidence="17">
    <location>
        <begin position="452"/>
        <end position="487"/>
    </location>
</feature>
<dbReference type="InterPro" id="IPR018247">
    <property type="entry name" value="EF_Hand_1_Ca_BS"/>
</dbReference>
<evidence type="ECO:0000256" key="15">
    <source>
        <dbReference type="SAM" id="MobiDB-lite"/>
    </source>
</evidence>
<organism evidence="19 20">
    <name type="scientific">Aphanomyces stellatus</name>
    <dbReference type="NCBI Taxonomy" id="120398"/>
    <lineage>
        <taxon>Eukaryota</taxon>
        <taxon>Sar</taxon>
        <taxon>Stramenopiles</taxon>
        <taxon>Oomycota</taxon>
        <taxon>Saprolegniomycetes</taxon>
        <taxon>Saprolegniales</taxon>
        <taxon>Verrucalvaceae</taxon>
        <taxon>Aphanomyces</taxon>
    </lineage>
</organism>
<evidence type="ECO:0000259" key="16">
    <source>
        <dbReference type="PROSITE" id="PS50011"/>
    </source>
</evidence>
<reference evidence="19 20" key="1">
    <citation type="submission" date="2019-03" db="EMBL/GenBank/DDBJ databases">
        <authorList>
            <person name="Gaulin E."/>
            <person name="Dumas B."/>
        </authorList>
    </citation>
    <scope>NUCLEOTIDE SEQUENCE [LARGE SCALE GENOMIC DNA]</scope>
    <source>
        <strain evidence="19">CBS 568.67</strain>
    </source>
</reference>
<evidence type="ECO:0000256" key="4">
    <source>
        <dbReference type="ARBA" id="ARBA00022679"/>
    </source>
</evidence>
<dbReference type="EC" id="2.7.11.1" evidence="2"/>
<dbReference type="EMBL" id="VJMH01006456">
    <property type="protein sequence ID" value="KAF0689386.1"/>
    <property type="molecule type" value="Genomic_DNA"/>
</dbReference>
<dbReference type="InterPro" id="IPR017441">
    <property type="entry name" value="Protein_kinase_ATP_BS"/>
</dbReference>
<dbReference type="CDD" id="cd05117">
    <property type="entry name" value="STKc_CAMK"/>
    <property type="match status" value="1"/>
</dbReference>
<dbReference type="Pfam" id="PF00036">
    <property type="entry name" value="EF-hand_1"/>
    <property type="match status" value="1"/>
</dbReference>
<keyword evidence="10 14" id="KW-0067">ATP-binding</keyword>
<keyword evidence="4" id="KW-0808">Transferase</keyword>
<feature type="binding site" evidence="14">
    <location>
        <position position="64"/>
    </location>
    <ligand>
        <name>ATP</name>
        <dbReference type="ChEBI" id="CHEBI:30616"/>
    </ligand>
</feature>